<dbReference type="EMBL" id="MRZV01001610">
    <property type="protein sequence ID" value="PIK36829.1"/>
    <property type="molecule type" value="Genomic_DNA"/>
</dbReference>
<dbReference type="GO" id="GO:0051276">
    <property type="term" value="P:chromosome organization"/>
    <property type="evidence" value="ECO:0007669"/>
    <property type="project" value="TreeGrafter"/>
</dbReference>
<dbReference type="GO" id="GO:0003677">
    <property type="term" value="F:DNA binding"/>
    <property type="evidence" value="ECO:0007669"/>
    <property type="project" value="InterPro"/>
</dbReference>
<protein>
    <recommendedName>
        <fullName evidence="3">Barrier-to-autointegration factor-like protein</fullName>
    </recommendedName>
    <alternativeName>
        <fullName evidence="4">Barrier-to-autointegration factor 2</fullName>
    </alternativeName>
</protein>
<comment type="subcellular location">
    <subcellularLocation>
        <location evidence="1">Nucleus</location>
    </subcellularLocation>
</comment>
<evidence type="ECO:0000313" key="6">
    <source>
        <dbReference type="Proteomes" id="UP000230750"/>
    </source>
</evidence>
<dbReference type="SMART" id="SM01023">
    <property type="entry name" value="BAF"/>
    <property type="match status" value="1"/>
</dbReference>
<dbReference type="InterPro" id="IPR036617">
    <property type="entry name" value="BAF_sf"/>
</dbReference>
<evidence type="ECO:0000256" key="2">
    <source>
        <dbReference type="ARBA" id="ARBA00023242"/>
    </source>
</evidence>
<organism evidence="5 6">
    <name type="scientific">Stichopus japonicus</name>
    <name type="common">Sea cucumber</name>
    <dbReference type="NCBI Taxonomy" id="307972"/>
    <lineage>
        <taxon>Eukaryota</taxon>
        <taxon>Metazoa</taxon>
        <taxon>Echinodermata</taxon>
        <taxon>Eleutherozoa</taxon>
        <taxon>Echinozoa</taxon>
        <taxon>Holothuroidea</taxon>
        <taxon>Aspidochirotacea</taxon>
        <taxon>Aspidochirotida</taxon>
        <taxon>Stichopodidae</taxon>
        <taxon>Apostichopus</taxon>
    </lineage>
</organism>
<dbReference type="AlphaFoldDB" id="A0A2G8JM95"/>
<evidence type="ECO:0000256" key="4">
    <source>
        <dbReference type="ARBA" id="ARBA00079764"/>
    </source>
</evidence>
<name>A0A2G8JM95_STIJA</name>
<sequence>MSTSKKHREFVGEPMGDKPVTDLAGIDQFLRQITEGRLNFAYTVLGQFLILEKNNELFVSWIKDTASANQKQANDCYSCLKEWCDSFL</sequence>
<dbReference type="PANTHER" id="PTHR47507">
    <property type="entry name" value="BARRIER TO AUTOINTEGRATION FACTOR 2"/>
    <property type="match status" value="1"/>
</dbReference>
<dbReference type="OrthoDB" id="9997163at2759"/>
<dbReference type="STRING" id="307972.A0A2G8JM95"/>
<evidence type="ECO:0000256" key="3">
    <source>
        <dbReference type="ARBA" id="ARBA00074730"/>
    </source>
</evidence>
<dbReference type="InterPro" id="IPR051387">
    <property type="entry name" value="BAF"/>
</dbReference>
<dbReference type="InterPro" id="IPR004122">
    <property type="entry name" value="BAF_prot"/>
</dbReference>
<dbReference type="SUPFAM" id="SSF47798">
    <property type="entry name" value="Barrier-to-autointegration factor, BAF"/>
    <property type="match status" value="1"/>
</dbReference>
<dbReference type="GO" id="GO:0000793">
    <property type="term" value="C:condensed chromosome"/>
    <property type="evidence" value="ECO:0007669"/>
    <property type="project" value="TreeGrafter"/>
</dbReference>
<dbReference type="Proteomes" id="UP000230750">
    <property type="component" value="Unassembled WGS sequence"/>
</dbReference>
<reference evidence="5 6" key="1">
    <citation type="journal article" date="2017" name="PLoS Biol.">
        <title>The sea cucumber genome provides insights into morphological evolution and visceral regeneration.</title>
        <authorList>
            <person name="Zhang X."/>
            <person name="Sun L."/>
            <person name="Yuan J."/>
            <person name="Sun Y."/>
            <person name="Gao Y."/>
            <person name="Zhang L."/>
            <person name="Li S."/>
            <person name="Dai H."/>
            <person name="Hamel J.F."/>
            <person name="Liu C."/>
            <person name="Yu Y."/>
            <person name="Liu S."/>
            <person name="Lin W."/>
            <person name="Guo K."/>
            <person name="Jin S."/>
            <person name="Xu P."/>
            <person name="Storey K.B."/>
            <person name="Huan P."/>
            <person name="Zhang T."/>
            <person name="Zhou Y."/>
            <person name="Zhang J."/>
            <person name="Lin C."/>
            <person name="Li X."/>
            <person name="Xing L."/>
            <person name="Huo D."/>
            <person name="Sun M."/>
            <person name="Wang L."/>
            <person name="Mercier A."/>
            <person name="Li F."/>
            <person name="Yang H."/>
            <person name="Xiang J."/>
        </authorList>
    </citation>
    <scope>NUCLEOTIDE SEQUENCE [LARGE SCALE GENOMIC DNA]</scope>
    <source>
        <strain evidence="5">Shaxun</strain>
        <tissue evidence="5">Muscle</tissue>
    </source>
</reference>
<keyword evidence="2" id="KW-0539">Nucleus</keyword>
<dbReference type="FunFam" id="1.10.150.40:FF:000002">
    <property type="entry name" value="Barrier to autointegration factor 2"/>
    <property type="match status" value="1"/>
</dbReference>
<dbReference type="Pfam" id="PF02961">
    <property type="entry name" value="SAM_BAF"/>
    <property type="match status" value="1"/>
</dbReference>
<dbReference type="GO" id="GO:0005634">
    <property type="term" value="C:nucleus"/>
    <property type="evidence" value="ECO:0007669"/>
    <property type="project" value="UniProtKB-SubCell"/>
</dbReference>
<dbReference type="PANTHER" id="PTHR47507:SF6">
    <property type="entry name" value="BARRIER-TO-AUTOINTEGRATION FACTOR"/>
    <property type="match status" value="1"/>
</dbReference>
<proteinExistence type="predicted"/>
<evidence type="ECO:0000256" key="1">
    <source>
        <dbReference type="ARBA" id="ARBA00004123"/>
    </source>
</evidence>
<comment type="caution">
    <text evidence="5">The sequence shown here is derived from an EMBL/GenBank/DDBJ whole genome shotgun (WGS) entry which is preliminary data.</text>
</comment>
<gene>
    <name evidence="5" type="ORF">BSL78_26336</name>
</gene>
<keyword evidence="6" id="KW-1185">Reference proteome</keyword>
<dbReference type="Gene3D" id="1.10.150.40">
    <property type="entry name" value="Barrier-to-autointegration factor, BAF"/>
    <property type="match status" value="1"/>
</dbReference>
<evidence type="ECO:0000313" key="5">
    <source>
        <dbReference type="EMBL" id="PIK36829.1"/>
    </source>
</evidence>
<accession>A0A2G8JM95</accession>